<gene>
    <name evidence="2" type="ORF">SAMN02745857_01202</name>
</gene>
<dbReference type="AlphaFoldDB" id="A0A1W1XBJ1"/>
<dbReference type="Gene3D" id="1.25.40.10">
    <property type="entry name" value="Tetratricopeptide repeat domain"/>
    <property type="match status" value="1"/>
</dbReference>
<dbReference type="Proteomes" id="UP000192761">
    <property type="component" value="Unassembled WGS sequence"/>
</dbReference>
<evidence type="ECO:0000259" key="1">
    <source>
        <dbReference type="Pfam" id="PF13226"/>
    </source>
</evidence>
<accession>A0A1W1XBJ1</accession>
<name>A0A1W1XBJ1_9NEIS</name>
<dbReference type="EMBL" id="FWXD01000005">
    <property type="protein sequence ID" value="SMC21405.1"/>
    <property type="molecule type" value="Genomic_DNA"/>
</dbReference>
<dbReference type="InterPro" id="IPR011990">
    <property type="entry name" value="TPR-like_helical_dom_sf"/>
</dbReference>
<dbReference type="STRING" id="1121001.SAMN02745857_01202"/>
<protein>
    <submittedName>
        <fullName evidence="2">Sel1 repeat-containing protein</fullName>
    </submittedName>
</protein>
<evidence type="ECO:0000313" key="2">
    <source>
        <dbReference type="EMBL" id="SMC21405.1"/>
    </source>
</evidence>
<dbReference type="SUPFAM" id="SSF81901">
    <property type="entry name" value="HCP-like"/>
    <property type="match status" value="2"/>
</dbReference>
<dbReference type="RefSeq" id="WP_084089861.1">
    <property type="nucleotide sequence ID" value="NZ_FWXD01000005.1"/>
</dbReference>
<sequence>MLVSEPSVAQQLADQGLLVLRDRLRVLAAAGDVQRVEKIYQLLEQDWWAAAKPDDRPYEAVCAEGALFDTRQVAGPQRLAFLHAWVQACPESYHAHLMLGIYALRRAQDFRGGDWAQQVSDAQWLAAAVACEHAVVHFCEAMRCNPRAAIAYANMYEIASRFSEPDWLVALFAGSSDPDARPEADEATWQAAAELFEPAGLIPLDVVTTELPRGLPLRAEHDADDGALYWVQQAAQARPNWLGIVTSYAFYRTPRWGGSHEEIEQFAHGPLCAGLNEAERNAVRWMGAHDYFSAFHDWALPEPGAESQIRQWHAQFQPWLTTPLPPAHRRHMLELWACFHGKSLQQPEQAVRIYIEAFSQTPQDLAFGPSSNYGHDFIYQFLRHRQEAPAEFMRALFEQAAGNNNYAALLAWAAVAYRFGMWGVAADPARAEALLDASAQQTADESDGLTTESLEGLLWEAGYHEQALCVARGLAQRDCASSCAYLYTLLRVRDADDDPVPSSAVAAPFYQPQPYRNQHEALRWLERGAELGAPLAEYNFAYHMTEQPEYDLSRPEQYERCKTLFLNAAHKGLHQGWLQLGRVMLTHGNADEQRDAIAKLLRPYALDDDRSTSARAWAMTDLAKAYRDGRGVPKSLHAAKAWITRAQELAPDDGWIGELHGELHGGGSLLGSVFGAFRGSDKLAAEHYPPGMHD</sequence>
<dbReference type="InterPro" id="IPR025115">
    <property type="entry name" value="DUF4034"/>
</dbReference>
<keyword evidence="3" id="KW-1185">Reference proteome</keyword>
<feature type="domain" description="DUF4034" evidence="1">
    <location>
        <begin position="23"/>
        <end position="285"/>
    </location>
</feature>
<reference evidence="2 3" key="1">
    <citation type="submission" date="2017-04" db="EMBL/GenBank/DDBJ databases">
        <authorList>
            <person name="Afonso C.L."/>
            <person name="Miller P.J."/>
            <person name="Scott M.A."/>
            <person name="Spackman E."/>
            <person name="Goraichik I."/>
            <person name="Dimitrov K.M."/>
            <person name="Suarez D.L."/>
            <person name="Swayne D.E."/>
        </authorList>
    </citation>
    <scope>NUCLEOTIDE SEQUENCE [LARGE SCALE GENOMIC DNA]</scope>
    <source>
        <strain evidence="2 3">DSM 23236</strain>
    </source>
</reference>
<evidence type="ECO:0000313" key="3">
    <source>
        <dbReference type="Proteomes" id="UP000192761"/>
    </source>
</evidence>
<dbReference type="OrthoDB" id="8976726at2"/>
<organism evidence="2 3">
    <name type="scientific">Andreprevotia lacus DSM 23236</name>
    <dbReference type="NCBI Taxonomy" id="1121001"/>
    <lineage>
        <taxon>Bacteria</taxon>
        <taxon>Pseudomonadati</taxon>
        <taxon>Pseudomonadota</taxon>
        <taxon>Betaproteobacteria</taxon>
        <taxon>Neisseriales</taxon>
        <taxon>Chitinibacteraceae</taxon>
        <taxon>Andreprevotia</taxon>
    </lineage>
</organism>
<proteinExistence type="predicted"/>
<dbReference type="Pfam" id="PF13226">
    <property type="entry name" value="DUF4034"/>
    <property type="match status" value="1"/>
</dbReference>